<feature type="compositionally biased region" description="Low complexity" evidence="1">
    <location>
        <begin position="874"/>
        <end position="892"/>
    </location>
</feature>
<feature type="compositionally biased region" description="Polar residues" evidence="1">
    <location>
        <begin position="675"/>
        <end position="686"/>
    </location>
</feature>
<dbReference type="STRING" id="29845.A0A1V6S2N7"/>
<dbReference type="InterPro" id="IPR003169">
    <property type="entry name" value="GYF"/>
</dbReference>
<feature type="region of interest" description="Disordered" evidence="1">
    <location>
        <begin position="647"/>
        <end position="714"/>
    </location>
</feature>
<feature type="domain" description="GYF" evidence="2">
    <location>
        <begin position="723"/>
        <end position="778"/>
    </location>
</feature>
<dbReference type="EMBL" id="MDYP01000011">
    <property type="protein sequence ID" value="OQE08116.1"/>
    <property type="molecule type" value="Genomic_DNA"/>
</dbReference>
<dbReference type="Gene3D" id="3.30.1490.40">
    <property type="match status" value="1"/>
</dbReference>
<accession>A0A1V6S2N7</accession>
<dbReference type="InterPro" id="IPR051640">
    <property type="entry name" value="GRB10-interact_GYF"/>
</dbReference>
<feature type="region of interest" description="Disordered" evidence="1">
    <location>
        <begin position="861"/>
        <end position="935"/>
    </location>
</feature>
<dbReference type="Proteomes" id="UP000191518">
    <property type="component" value="Unassembled WGS sequence"/>
</dbReference>
<feature type="compositionally biased region" description="Low complexity" evidence="1">
    <location>
        <begin position="1280"/>
        <end position="1290"/>
    </location>
</feature>
<feature type="compositionally biased region" description="Polar residues" evidence="1">
    <location>
        <begin position="238"/>
        <end position="250"/>
    </location>
</feature>
<dbReference type="PROSITE" id="PS50829">
    <property type="entry name" value="GYF"/>
    <property type="match status" value="1"/>
</dbReference>
<evidence type="ECO:0000256" key="1">
    <source>
        <dbReference type="SAM" id="MobiDB-lite"/>
    </source>
</evidence>
<feature type="compositionally biased region" description="Low complexity" evidence="1">
    <location>
        <begin position="1088"/>
        <end position="1098"/>
    </location>
</feature>
<dbReference type="PANTHER" id="PTHR14445:SF36">
    <property type="entry name" value="FI03272P-RELATED"/>
    <property type="match status" value="1"/>
</dbReference>
<dbReference type="InterPro" id="IPR035445">
    <property type="entry name" value="GYF-like_dom_sf"/>
</dbReference>
<feature type="compositionally biased region" description="Low complexity" evidence="1">
    <location>
        <begin position="1233"/>
        <end position="1268"/>
    </location>
</feature>
<feature type="region of interest" description="Disordered" evidence="1">
    <location>
        <begin position="1"/>
        <end position="90"/>
    </location>
</feature>
<feature type="compositionally biased region" description="Low complexity" evidence="1">
    <location>
        <begin position="1365"/>
        <end position="1380"/>
    </location>
</feature>
<proteinExistence type="predicted"/>
<feature type="compositionally biased region" description="Polar residues" evidence="1">
    <location>
        <begin position="701"/>
        <end position="714"/>
    </location>
</feature>
<comment type="caution">
    <text evidence="3">The sequence shown here is derived from an EMBL/GenBank/DDBJ whole genome shotgun (WGS) entry which is preliminary data.</text>
</comment>
<feature type="compositionally biased region" description="Low complexity" evidence="1">
    <location>
        <begin position="329"/>
        <end position="343"/>
    </location>
</feature>
<feature type="compositionally biased region" description="Basic and acidic residues" evidence="1">
    <location>
        <begin position="492"/>
        <end position="502"/>
    </location>
</feature>
<dbReference type="Pfam" id="PF02213">
    <property type="entry name" value="GYF"/>
    <property type="match status" value="1"/>
</dbReference>
<feature type="compositionally biased region" description="Polar residues" evidence="1">
    <location>
        <begin position="1"/>
        <end position="19"/>
    </location>
</feature>
<dbReference type="PANTHER" id="PTHR14445">
    <property type="entry name" value="GRB10 INTERACTING GYF PROTEIN"/>
    <property type="match status" value="1"/>
</dbReference>
<feature type="compositionally biased region" description="Polar residues" evidence="1">
    <location>
        <begin position="460"/>
        <end position="489"/>
    </location>
</feature>
<dbReference type="OrthoDB" id="48509at2759"/>
<reference evidence="4" key="1">
    <citation type="journal article" date="2017" name="Nat. Microbiol.">
        <title>Global analysis of biosynthetic gene clusters reveals vast potential of secondary metabolite production in Penicillium species.</title>
        <authorList>
            <person name="Nielsen J.C."/>
            <person name="Grijseels S."/>
            <person name="Prigent S."/>
            <person name="Ji B."/>
            <person name="Dainat J."/>
            <person name="Nielsen K.F."/>
            <person name="Frisvad J.C."/>
            <person name="Workman M."/>
            <person name="Nielsen J."/>
        </authorList>
    </citation>
    <scope>NUCLEOTIDE SEQUENCE [LARGE SCALE GENOMIC DNA]</scope>
    <source>
        <strain evidence="4">IBT 29486</strain>
    </source>
</reference>
<feature type="compositionally biased region" description="Polar residues" evidence="1">
    <location>
        <begin position="203"/>
        <end position="219"/>
    </location>
</feature>
<dbReference type="SUPFAM" id="SSF55277">
    <property type="entry name" value="GYF domain"/>
    <property type="match status" value="1"/>
</dbReference>
<dbReference type="CDD" id="cd00072">
    <property type="entry name" value="GYF"/>
    <property type="match status" value="1"/>
</dbReference>
<protein>
    <recommendedName>
        <fullName evidence="2">GYF domain-containing protein</fullName>
    </recommendedName>
</protein>
<feature type="region of interest" description="Disordered" evidence="1">
    <location>
        <begin position="1078"/>
        <end position="1324"/>
    </location>
</feature>
<feature type="region of interest" description="Disordered" evidence="1">
    <location>
        <begin position="1338"/>
        <end position="1384"/>
    </location>
</feature>
<name>A0A1V6S2N7_9EURO</name>
<dbReference type="GO" id="GO:0005829">
    <property type="term" value="C:cytosol"/>
    <property type="evidence" value="ECO:0007669"/>
    <property type="project" value="TreeGrafter"/>
</dbReference>
<feature type="compositionally biased region" description="Pro residues" evidence="1">
    <location>
        <begin position="1122"/>
        <end position="1135"/>
    </location>
</feature>
<keyword evidence="4" id="KW-1185">Reference proteome</keyword>
<feature type="region of interest" description="Disordered" evidence="1">
    <location>
        <begin position="180"/>
        <end position="553"/>
    </location>
</feature>
<feature type="compositionally biased region" description="Polar residues" evidence="1">
    <location>
        <begin position="314"/>
        <end position="325"/>
    </location>
</feature>
<feature type="compositionally biased region" description="Low complexity" evidence="1">
    <location>
        <begin position="60"/>
        <end position="70"/>
    </location>
</feature>
<evidence type="ECO:0000313" key="4">
    <source>
        <dbReference type="Proteomes" id="UP000191518"/>
    </source>
</evidence>
<sequence>MPTPLPSSFASAAAGNTQDPSRRGDGSTSGEWSRNRMNGATQTFRRPSVATTPSQHRDSSQPASASTPTAGGAYIPPHLSSNTSSIARNGDARYSKDQLLELYKLQREEGALSKNVEEYFVADWDPHTVSAPVNGAWGKRDDHKNNSAGPEICWDHGGQVEPLGITGMTEDEREMFAASVNSPLKPPPTNAAKENVIPGTGGRKSSISYPQGHINTYTTSSPTAGRPGPRRRETGESTGNPMSPTGSNSRFFRDEANTSTPPPALLRRKTDFREPNPKVDEKAKDSREEPASPFGSLKRSSTNPINTGVGGPNSPWSSASHNANFSPMGAFGAFSLGSGSASGTPTTEKKPGYGSLRGESRFKGLLSKDSSEDIAGSAKEKPMGNLERLAENDSDGRSQSPWGDSVKTRVNRSETNPFDEPRSGSAALGGSQDVEGPPQPDLGFGAFGMTSSIPGFRELMQSQENSRNPTPSLLQGHEPTSPTNTNPYQSPHGDRHGERVEPEDVDTDGSDIQQAQHPGVSGLRDPSNPFGSMRRVGSGIDLPTVDRSQNSSVNANRTFSGLGGLGGLSSLGGASTWSSGAAVGTPTRERSAFGGGFGDPIFGTMGDLQSPSLSTLGGGGLFSPHAGMTGTGSIGRSSKLGALFSSMQDEQGRPDSVGLDGLDPSQGDKAGQVSHPGSTPASQTPVSAVGSIPNLAGHDIPSSQTPGAGIPASQQRTMVMPDRMRWIYRDPQGNIQGPWTGLEMHDWFKAGFFSPDLQIKKLEDTEFEPLAQLVRRIGNSREPFLVPQIGLPHGPEPTVAQWTNTTAGSAQPPFPGSFPSFGTTLTAEQQNALERRKQEEQYLMARQKEHLAQQQAIMKQMAPPGAPSSSMNPPLQHQSSAHSLQSQPSFSSITSPVGYQPSPIQAPMQQQSQGVPGFFDGVAPRQGGLNVGPGMLGTDFGSQDQLPALLDRLNVGRQDPFAFGSAGSFSGRQPDNFLQSQQVNQMLQDRAHLQQEQEDFDKAHEDDPFDQHAREERLRQFHALRAQEGEMGMRTAEGLPTHPAAVSQQLEAEVAAEMEEAAQQLTDSVTGTETLTLSQQVHKAASAQRQQQQQQQQQQEHDHIHGPTESVWGSKVDHAMPQPFPPPPSASPLPAPTAQRNRQNVAESLATGSRSQTQTPDAAPTSVAPWAKEANDLPKGPSLKEIQEAEARTAAQREEVAAAARRAQFLAEQERLSQAQAQAAPGLPSSANWASTGSPATPASAGSPWATKTQPAPTATTAKKTLAQIQKEEEARKNRAAAAAAAAMAATPSPPVPSSVGKRYADLASKGPAPASPVGQGSSAWTTVGASGKVKGVPTAPPLGPRTASGTVPISPLIAKPRPATTTTTRTVTSGSTSQSNPNQAVEEFTKWATLALSKGLNSSINVDDFVQQLLFLPADAEIISDSVYANSQTLDGRRFAEEFIRRRKLADKGIVDPVSPSAFGEQKNGGGWSEVAKKGSAATVAAAAQREEEAASSAFKVVAPRKKGKR</sequence>
<feature type="compositionally biased region" description="Basic and acidic residues" evidence="1">
    <location>
        <begin position="268"/>
        <end position="290"/>
    </location>
</feature>
<evidence type="ECO:0000259" key="2">
    <source>
        <dbReference type="PROSITE" id="PS50829"/>
    </source>
</evidence>
<dbReference type="SMART" id="SM00444">
    <property type="entry name" value="GYF"/>
    <property type="match status" value="1"/>
</dbReference>
<feature type="compositionally biased region" description="Low complexity" evidence="1">
    <location>
        <begin position="1201"/>
        <end position="1211"/>
    </location>
</feature>
<feature type="compositionally biased region" description="Basic and acidic residues" evidence="1">
    <location>
        <begin position="378"/>
        <end position="396"/>
    </location>
</feature>
<evidence type="ECO:0000313" key="3">
    <source>
        <dbReference type="EMBL" id="OQE08116.1"/>
    </source>
</evidence>
<organism evidence="3 4">
    <name type="scientific">Penicillium vulpinum</name>
    <dbReference type="NCBI Taxonomy" id="29845"/>
    <lineage>
        <taxon>Eukaryota</taxon>
        <taxon>Fungi</taxon>
        <taxon>Dikarya</taxon>
        <taxon>Ascomycota</taxon>
        <taxon>Pezizomycotina</taxon>
        <taxon>Eurotiomycetes</taxon>
        <taxon>Eurotiomycetidae</taxon>
        <taxon>Eurotiales</taxon>
        <taxon>Aspergillaceae</taxon>
        <taxon>Penicillium</taxon>
    </lineage>
</organism>
<feature type="compositionally biased region" description="Basic and acidic residues" evidence="1">
    <location>
        <begin position="1185"/>
        <end position="1200"/>
    </location>
</feature>
<gene>
    <name evidence="3" type="ORF">PENVUL_c011G09747</name>
</gene>
<feature type="compositionally biased region" description="Polar residues" evidence="1">
    <location>
        <begin position="1138"/>
        <end position="1160"/>
    </location>
</feature>
<feature type="compositionally biased region" description="Polar residues" evidence="1">
    <location>
        <begin position="26"/>
        <end position="54"/>
    </location>
</feature>